<feature type="region of interest" description="Disordered" evidence="1">
    <location>
        <begin position="1"/>
        <end position="40"/>
    </location>
</feature>
<evidence type="ECO:0000256" key="1">
    <source>
        <dbReference type="SAM" id="MobiDB-lite"/>
    </source>
</evidence>
<dbReference type="Proteomes" id="UP001432168">
    <property type="component" value="Chromosome"/>
</dbReference>
<gene>
    <name evidence="2" type="ORF">OG929_44025</name>
</gene>
<proteinExistence type="predicted"/>
<protein>
    <recommendedName>
        <fullName evidence="4">Lipoprotein</fullName>
    </recommendedName>
</protein>
<evidence type="ECO:0008006" key="4">
    <source>
        <dbReference type="Google" id="ProtNLM"/>
    </source>
</evidence>
<feature type="region of interest" description="Disordered" evidence="1">
    <location>
        <begin position="167"/>
        <end position="186"/>
    </location>
</feature>
<evidence type="ECO:0000313" key="3">
    <source>
        <dbReference type="Proteomes" id="UP001432168"/>
    </source>
</evidence>
<name>A0ABZ1XBI6_9ACTN</name>
<keyword evidence="3" id="KW-1185">Reference proteome</keyword>
<organism evidence="2 3">
    <name type="scientific">Streptomyces pseudovenezuelae</name>
    <dbReference type="NCBI Taxonomy" id="67350"/>
    <lineage>
        <taxon>Bacteria</taxon>
        <taxon>Bacillati</taxon>
        <taxon>Actinomycetota</taxon>
        <taxon>Actinomycetes</taxon>
        <taxon>Kitasatosporales</taxon>
        <taxon>Streptomycetaceae</taxon>
        <taxon>Streptomyces</taxon>
        <taxon>Streptomyces aurantiacus group</taxon>
    </lineage>
</organism>
<reference evidence="2" key="1">
    <citation type="submission" date="2022-10" db="EMBL/GenBank/DDBJ databases">
        <title>The complete genomes of actinobacterial strains from the NBC collection.</title>
        <authorList>
            <person name="Joergensen T.S."/>
            <person name="Alvarez Arevalo M."/>
            <person name="Sterndorff E.B."/>
            <person name="Faurdal D."/>
            <person name="Vuksanovic O."/>
            <person name="Mourched A.-S."/>
            <person name="Charusanti P."/>
            <person name="Shaw S."/>
            <person name="Blin K."/>
            <person name="Weber T."/>
        </authorList>
    </citation>
    <scope>NUCLEOTIDE SEQUENCE</scope>
    <source>
        <strain evidence="2">NBC_00686</strain>
    </source>
</reference>
<dbReference type="EMBL" id="CP109011">
    <property type="protein sequence ID" value="WUT48827.1"/>
    <property type="molecule type" value="Genomic_DNA"/>
</dbReference>
<sequence length="283" mass="29375">MVALSAAGAGAVSGCGSEKEANPQTEPAAQRARQVASAWDGSPAAATWRAGYHPVEQAVQLPRGGLHNKTDERAYQTQNFVLRGDLPATGPKDGRVAWASGKSLTQPLMAADTAYQALAQARIDGPHLTVTGAKLGTMTLATTRGPAKIPAWLFTLQGYASPLKRAAVSPSSTPQSPIKPAHDLPDSQLAPLGRLVQLAEDGRSLTVIAYHGACDDGPAVKVLETGGSVVLSASIKNPDESNCTAQKGEEPVTVELDSPLGDRVLLDAYTGGPVVYREAPGRN</sequence>
<feature type="compositionally biased region" description="Low complexity" evidence="1">
    <location>
        <begin position="1"/>
        <end position="16"/>
    </location>
</feature>
<accession>A0ABZ1XBI6</accession>
<evidence type="ECO:0000313" key="2">
    <source>
        <dbReference type="EMBL" id="WUT48827.1"/>
    </source>
</evidence>